<dbReference type="RefSeq" id="WP_147301017.1">
    <property type="nucleotide sequence ID" value="NZ_QRDW01000005.1"/>
</dbReference>
<feature type="chain" id="PRO_5017714190" evidence="1">
    <location>
        <begin position="23"/>
        <end position="654"/>
    </location>
</feature>
<protein>
    <submittedName>
        <fullName evidence="2">Uncharacterized protein</fullName>
    </submittedName>
</protein>
<name>A0A3D9HK82_9PROT</name>
<dbReference type="EMBL" id="QRDW01000005">
    <property type="protein sequence ID" value="RED49922.1"/>
    <property type="molecule type" value="Genomic_DNA"/>
</dbReference>
<proteinExistence type="predicted"/>
<accession>A0A3D9HK82</accession>
<evidence type="ECO:0000256" key="1">
    <source>
        <dbReference type="SAM" id="SignalP"/>
    </source>
</evidence>
<feature type="signal peptide" evidence="1">
    <location>
        <begin position="1"/>
        <end position="22"/>
    </location>
</feature>
<reference evidence="2 3" key="1">
    <citation type="submission" date="2018-07" db="EMBL/GenBank/DDBJ databases">
        <title>Genomic Encyclopedia of Type Strains, Phase III (KMG-III): the genomes of soil and plant-associated and newly described type strains.</title>
        <authorList>
            <person name="Whitman W."/>
        </authorList>
    </citation>
    <scope>NUCLEOTIDE SEQUENCE [LARGE SCALE GENOMIC DNA]</scope>
    <source>
        <strain evidence="2 3">CECT 8488</strain>
    </source>
</reference>
<keyword evidence="1" id="KW-0732">Signal</keyword>
<organism evidence="2 3">
    <name type="scientific">Aestuariispira insulae</name>
    <dbReference type="NCBI Taxonomy" id="1461337"/>
    <lineage>
        <taxon>Bacteria</taxon>
        <taxon>Pseudomonadati</taxon>
        <taxon>Pseudomonadota</taxon>
        <taxon>Alphaproteobacteria</taxon>
        <taxon>Rhodospirillales</taxon>
        <taxon>Kiloniellaceae</taxon>
        <taxon>Aestuariispira</taxon>
    </lineage>
</organism>
<evidence type="ECO:0000313" key="3">
    <source>
        <dbReference type="Proteomes" id="UP000256845"/>
    </source>
</evidence>
<dbReference type="Proteomes" id="UP000256845">
    <property type="component" value="Unassembled WGS sequence"/>
</dbReference>
<dbReference type="OrthoDB" id="5382705at2"/>
<dbReference type="AlphaFoldDB" id="A0A3D9HK82"/>
<comment type="caution">
    <text evidence="2">The sequence shown here is derived from an EMBL/GenBank/DDBJ whole genome shotgun (WGS) entry which is preliminary data.</text>
</comment>
<gene>
    <name evidence="2" type="ORF">DFP90_105295</name>
</gene>
<keyword evidence="3" id="KW-1185">Reference proteome</keyword>
<evidence type="ECO:0000313" key="2">
    <source>
        <dbReference type="EMBL" id="RED49922.1"/>
    </source>
</evidence>
<sequence length="654" mass="69742">MIRTAVAASLMLLMFAPVTSVASSYTGITRCTPPGGTDDNITILKIRTDETTPAVDYAYNGRPVSVGNVYTYTVDGLNKFHHDTRDVAVINANFFTKRDLDGFPAGTPIGPVYIGKKGQKFKNSSTNSYGFPTKINEQSNTSPDSIAFFFDQAAGEQSMSAKIVPAADFSAFISGIKHPDAVVSGVLIYKNQQETLGKAKRAKLQPTTQRPRMAVAMGGIAQDSATVLDFQPDNKTVFLIFAGAITGKRDGYQLKNLIGKIKSLISSNCGMPDDFVISNILNLDGGSSAGFKARISNTVYEGKGGQDYRNIPVTLSFIQSHVRQFNIASVGEISDGDIVTLENVDGSNGNTDVWLNGLTTTGAVDMAPATTESYTGTRWQVKAFGNGVFSFANLGNLVNPDAVWLNGQTGTGDIGLVSDIENHSGTKWTLTQLANGNYALQNMGTESNPAHVWLNRDTSNGTVGLTSTNTNAAAQWDIEVYLSARGALPPTSQPIFCRVFDDGYSNKSGLSDAIYVNSAGQACVPDGTAAGSCRKWFGECRVNQDGETVNFKVFNDGDTNMTTPSNAVFFPVAGSQACVPDGTAQGNCRKWFGMPVTESGTSAACSLFNDGYETKTGLTEAIYYNAGEKGVCLPDGTGTGECRKWFGKCRTLPQ</sequence>